<name>A0A8E2ET83_9PEZI</name>
<feature type="domain" description="Arb2" evidence="2">
    <location>
        <begin position="15"/>
        <end position="155"/>
    </location>
</feature>
<accession>A0A8E2ET83</accession>
<dbReference type="Proteomes" id="UP000250140">
    <property type="component" value="Unassembled WGS sequence"/>
</dbReference>
<dbReference type="GO" id="GO:0031048">
    <property type="term" value="P:regulatory ncRNA-mediated heterochromatin formation"/>
    <property type="evidence" value="ECO:0007669"/>
    <property type="project" value="TreeGrafter"/>
</dbReference>
<dbReference type="InterPro" id="IPR053858">
    <property type="entry name" value="Arb2_dom"/>
</dbReference>
<feature type="region of interest" description="Disordered" evidence="1">
    <location>
        <begin position="485"/>
        <end position="551"/>
    </location>
</feature>
<evidence type="ECO:0000259" key="2">
    <source>
        <dbReference type="Pfam" id="PF22749"/>
    </source>
</evidence>
<dbReference type="AlphaFoldDB" id="A0A8E2ET83"/>
<evidence type="ECO:0000313" key="3">
    <source>
        <dbReference type="EMBL" id="OCL04434.1"/>
    </source>
</evidence>
<feature type="region of interest" description="Disordered" evidence="1">
    <location>
        <begin position="394"/>
        <end position="417"/>
    </location>
</feature>
<dbReference type="GO" id="GO:0035197">
    <property type="term" value="F:siRNA binding"/>
    <property type="evidence" value="ECO:0007669"/>
    <property type="project" value="TreeGrafter"/>
</dbReference>
<feature type="region of interest" description="Disordered" evidence="1">
    <location>
        <begin position="684"/>
        <end position="706"/>
    </location>
</feature>
<dbReference type="InterPro" id="IPR048263">
    <property type="entry name" value="Arb2"/>
</dbReference>
<reference evidence="3 4" key="1">
    <citation type="journal article" date="2016" name="Nat. Commun.">
        <title>Ectomycorrhizal ecology is imprinted in the genome of the dominant symbiotic fungus Cenococcum geophilum.</title>
        <authorList>
            <consortium name="DOE Joint Genome Institute"/>
            <person name="Peter M."/>
            <person name="Kohler A."/>
            <person name="Ohm R.A."/>
            <person name="Kuo A."/>
            <person name="Krutzmann J."/>
            <person name="Morin E."/>
            <person name="Arend M."/>
            <person name="Barry K.W."/>
            <person name="Binder M."/>
            <person name="Choi C."/>
            <person name="Clum A."/>
            <person name="Copeland A."/>
            <person name="Grisel N."/>
            <person name="Haridas S."/>
            <person name="Kipfer T."/>
            <person name="LaButti K."/>
            <person name="Lindquist E."/>
            <person name="Lipzen A."/>
            <person name="Maire R."/>
            <person name="Meier B."/>
            <person name="Mihaltcheva S."/>
            <person name="Molinier V."/>
            <person name="Murat C."/>
            <person name="Poggeler S."/>
            <person name="Quandt C.A."/>
            <person name="Sperisen C."/>
            <person name="Tritt A."/>
            <person name="Tisserant E."/>
            <person name="Crous P.W."/>
            <person name="Henrissat B."/>
            <person name="Nehls U."/>
            <person name="Egli S."/>
            <person name="Spatafora J.W."/>
            <person name="Grigoriev I.V."/>
            <person name="Martin F.M."/>
        </authorList>
    </citation>
    <scope>NUCLEOTIDE SEQUENCE [LARGE SCALE GENOMIC DNA]</scope>
    <source>
        <strain evidence="3 4">CBS 207.34</strain>
    </source>
</reference>
<sequence>MFRRKIESLPKDPEFPANLEELGYFITDTGHIRKIENPDESFQFFITNNERFNEVHREAMHKCIRKEVISRMAAQGIPLLYVPQLTAAKPEGSPHIPILATPADILKTRKRVIVLVNDSTQDLGILSYRALSKELGIDGGSVVDFTKEIIRRSIKPTDEQRPDSSASSSSDEKISITNPELHIEAKKSLARHEFEDEYMKRHYSQSTHDGEELTEGTRRSIEIAEELAKIEYKNAPGLIILNPGQTYYSYRYNEAMTIVAWQAQPRKSLLHDPIKIDKDANTVEGNRNSAEHLKFVFQNVIDNPKFVAPDAEIYVIGIESGVADLVKLLNEEWHHYNRAITAMALFQPFVAADEITDPGLASFLRHRARSWIVSPGDTPNIPIATPFSFTPVRSDEAGKGRSHLENKDQSPISPEEMEKPVDWLEEMREENKHLNQPILLSERTQRQVEAIKAKVKAVQGKDVEVVVDNVERTMTVIERVPASSCAVSATSEDGFSPTRRPVSPSPEAHQATSSTSKGKEGESGITNPHSTPGEPNKPQMAPDRSLSADTTESTELHIFNAAERLLCPTFSGGRAPQPECIFADIYELVLDFFEEVARDPFNYSNPEFVVLDAARGDAAPEYPDDPESLNEGIIGDDEERSADTAEGKGKWKQTGTGPKVRFAGSMIDAELVKGAGLATTSAEVENLEDVLGGSEDEGESGTGERV</sequence>
<dbReference type="OrthoDB" id="421951at2759"/>
<feature type="region of interest" description="Disordered" evidence="1">
    <location>
        <begin position="154"/>
        <end position="177"/>
    </location>
</feature>
<proteinExistence type="predicted"/>
<organism evidence="3 4">
    <name type="scientific">Glonium stellatum</name>
    <dbReference type="NCBI Taxonomy" id="574774"/>
    <lineage>
        <taxon>Eukaryota</taxon>
        <taxon>Fungi</taxon>
        <taxon>Dikarya</taxon>
        <taxon>Ascomycota</taxon>
        <taxon>Pezizomycotina</taxon>
        <taxon>Dothideomycetes</taxon>
        <taxon>Pleosporomycetidae</taxon>
        <taxon>Gloniales</taxon>
        <taxon>Gloniaceae</taxon>
        <taxon>Glonium</taxon>
    </lineage>
</organism>
<dbReference type="GO" id="GO:0005634">
    <property type="term" value="C:nucleus"/>
    <property type="evidence" value="ECO:0007669"/>
    <property type="project" value="TreeGrafter"/>
</dbReference>
<evidence type="ECO:0000256" key="1">
    <source>
        <dbReference type="SAM" id="MobiDB-lite"/>
    </source>
</evidence>
<keyword evidence="4" id="KW-1185">Reference proteome</keyword>
<feature type="region of interest" description="Disordered" evidence="1">
    <location>
        <begin position="620"/>
        <end position="657"/>
    </location>
</feature>
<feature type="compositionally biased region" description="Basic and acidic residues" evidence="1">
    <location>
        <begin position="394"/>
        <end position="408"/>
    </location>
</feature>
<feature type="compositionally biased region" description="Acidic residues" evidence="1">
    <location>
        <begin position="622"/>
        <end position="640"/>
    </location>
</feature>
<dbReference type="PANTHER" id="PTHR21357">
    <property type="entry name" value="FAM172 FAMILY PROTEIN HOMOLOG CG10038"/>
    <property type="match status" value="1"/>
</dbReference>
<gene>
    <name evidence="3" type="ORF">AOQ84DRAFT_117805</name>
</gene>
<dbReference type="EMBL" id="KV750510">
    <property type="protein sequence ID" value="OCL04434.1"/>
    <property type="molecule type" value="Genomic_DNA"/>
</dbReference>
<dbReference type="Pfam" id="PF22749">
    <property type="entry name" value="Arb2"/>
    <property type="match status" value="2"/>
</dbReference>
<protein>
    <recommendedName>
        <fullName evidence="2">Arb2 domain-containing protein</fullName>
    </recommendedName>
</protein>
<evidence type="ECO:0000313" key="4">
    <source>
        <dbReference type="Proteomes" id="UP000250140"/>
    </source>
</evidence>
<dbReference type="PANTHER" id="PTHR21357:SF4">
    <property type="entry name" value="FAM172 FAMILY PROTEIN HOMOLOG CG10038"/>
    <property type="match status" value="1"/>
</dbReference>
<feature type="domain" description="Arb2" evidence="2">
    <location>
        <begin position="232"/>
        <end position="375"/>
    </location>
</feature>